<dbReference type="EMBL" id="CH476596">
    <property type="protein sequence ID" value="EAU37409.1"/>
    <property type="molecule type" value="Genomic_DNA"/>
</dbReference>
<feature type="region of interest" description="Disordered" evidence="1">
    <location>
        <begin position="26"/>
        <end position="53"/>
    </location>
</feature>
<proteinExistence type="predicted"/>
<organism evidence="2 3">
    <name type="scientific">Aspergillus terreus (strain NIH 2624 / FGSC A1156)</name>
    <dbReference type="NCBI Taxonomy" id="341663"/>
    <lineage>
        <taxon>Eukaryota</taxon>
        <taxon>Fungi</taxon>
        <taxon>Dikarya</taxon>
        <taxon>Ascomycota</taxon>
        <taxon>Pezizomycotina</taxon>
        <taxon>Eurotiomycetes</taxon>
        <taxon>Eurotiomycetidae</taxon>
        <taxon>Eurotiales</taxon>
        <taxon>Aspergillaceae</taxon>
        <taxon>Aspergillus</taxon>
        <taxon>Aspergillus subgen. Circumdati</taxon>
    </lineage>
</organism>
<evidence type="ECO:0000313" key="2">
    <source>
        <dbReference type="EMBL" id="EAU37409.1"/>
    </source>
</evidence>
<accession>Q0CV37</accession>
<dbReference type="VEuPathDB" id="FungiDB:ATEG_02447"/>
<feature type="region of interest" description="Disordered" evidence="1">
    <location>
        <begin position="81"/>
        <end position="105"/>
    </location>
</feature>
<protein>
    <submittedName>
        <fullName evidence="2">Uncharacterized protein</fullName>
    </submittedName>
</protein>
<reference evidence="3" key="1">
    <citation type="submission" date="2005-09" db="EMBL/GenBank/DDBJ databases">
        <title>Annotation of the Aspergillus terreus NIH2624 genome.</title>
        <authorList>
            <person name="Birren B.W."/>
            <person name="Lander E.S."/>
            <person name="Galagan J.E."/>
            <person name="Nusbaum C."/>
            <person name="Devon K."/>
            <person name="Henn M."/>
            <person name="Ma L.-J."/>
            <person name="Jaffe D.B."/>
            <person name="Butler J."/>
            <person name="Alvarez P."/>
            <person name="Gnerre S."/>
            <person name="Grabherr M."/>
            <person name="Kleber M."/>
            <person name="Mauceli E.W."/>
            <person name="Brockman W."/>
            <person name="Rounsley S."/>
            <person name="Young S.K."/>
            <person name="LaButti K."/>
            <person name="Pushparaj V."/>
            <person name="DeCaprio D."/>
            <person name="Crawford M."/>
            <person name="Koehrsen M."/>
            <person name="Engels R."/>
            <person name="Montgomery P."/>
            <person name="Pearson M."/>
            <person name="Howarth C."/>
            <person name="Larson L."/>
            <person name="Luoma S."/>
            <person name="White J."/>
            <person name="Alvarado L."/>
            <person name="Kodira C.D."/>
            <person name="Zeng Q."/>
            <person name="Oleary S."/>
            <person name="Yandava C."/>
            <person name="Denning D.W."/>
            <person name="Nierman W.C."/>
            <person name="Milne T."/>
            <person name="Madden K."/>
        </authorList>
    </citation>
    <scope>NUCLEOTIDE SEQUENCE [LARGE SCALE GENOMIC DNA]</scope>
    <source>
        <strain evidence="3">NIH 2624 / FGSC A1156</strain>
    </source>
</reference>
<dbReference type="AlphaFoldDB" id="Q0CV37"/>
<sequence length="105" mass="11202">MRLIAIYFPERGAYTPKDIEELRELEQERPFGRLHRRLSRRPRPASPPPTPTAEDLLAAASAACAAASAAAEAVRAAVEGLQAPKPAATGAPKIPPLRADAKMGH</sequence>
<evidence type="ECO:0000256" key="1">
    <source>
        <dbReference type="SAM" id="MobiDB-lite"/>
    </source>
</evidence>
<gene>
    <name evidence="2" type="ORF">ATEG_02447</name>
</gene>
<dbReference type="RefSeq" id="XP_001211625.1">
    <property type="nucleotide sequence ID" value="XM_001211625.1"/>
</dbReference>
<dbReference type="HOGENOM" id="CLU_2236057_0_0_1"/>
<feature type="compositionally biased region" description="Basic residues" evidence="1">
    <location>
        <begin position="32"/>
        <end position="43"/>
    </location>
</feature>
<name>Q0CV37_ASPTN</name>
<dbReference type="Proteomes" id="UP000007963">
    <property type="component" value="Unassembled WGS sequence"/>
</dbReference>
<dbReference type="GeneID" id="4316756"/>
<evidence type="ECO:0000313" key="3">
    <source>
        <dbReference type="Proteomes" id="UP000007963"/>
    </source>
</evidence>